<dbReference type="PANTHER" id="PTHR42682">
    <property type="entry name" value="HYDROGENASE-4 COMPONENT F"/>
    <property type="match status" value="1"/>
</dbReference>
<evidence type="ECO:0000259" key="9">
    <source>
        <dbReference type="Pfam" id="PF00361"/>
    </source>
</evidence>
<dbReference type="Proteomes" id="UP000253769">
    <property type="component" value="Unassembled WGS sequence"/>
</dbReference>
<keyword evidence="6 8" id="KW-0472">Membrane</keyword>
<protein>
    <submittedName>
        <fullName evidence="10">NADH/ubiquinone/plastoquinone (Complex I)</fullName>
    </submittedName>
</protein>
<feature type="transmembrane region" description="Helical" evidence="8">
    <location>
        <begin position="416"/>
        <end position="436"/>
    </location>
</feature>
<dbReference type="InterPro" id="IPR001750">
    <property type="entry name" value="ND/Mrp_TM"/>
</dbReference>
<dbReference type="Pfam" id="PF00361">
    <property type="entry name" value="Proton_antipo_M"/>
    <property type="match status" value="1"/>
</dbReference>
<proteinExistence type="predicted"/>
<evidence type="ECO:0000256" key="7">
    <source>
        <dbReference type="RuleBase" id="RU000320"/>
    </source>
</evidence>
<keyword evidence="4 8" id="KW-1133">Transmembrane helix</keyword>
<organism evidence="10 11">
    <name type="scientific">Motiliproteus coralliicola</name>
    <dbReference type="NCBI Taxonomy" id="2283196"/>
    <lineage>
        <taxon>Bacteria</taxon>
        <taxon>Pseudomonadati</taxon>
        <taxon>Pseudomonadota</taxon>
        <taxon>Gammaproteobacteria</taxon>
        <taxon>Oceanospirillales</taxon>
        <taxon>Oceanospirillaceae</taxon>
        <taxon>Motiliproteus</taxon>
    </lineage>
</organism>
<dbReference type="EMBL" id="QQOH01000001">
    <property type="protein sequence ID" value="RDE24064.1"/>
    <property type="molecule type" value="Genomic_DNA"/>
</dbReference>
<dbReference type="GO" id="GO:0042773">
    <property type="term" value="P:ATP synthesis coupled electron transport"/>
    <property type="evidence" value="ECO:0007669"/>
    <property type="project" value="InterPro"/>
</dbReference>
<sequence>MNGLLLLSWLLPLLLIPAMLSPTQGRRLLLLAPVPALLAVLLLPSGSTLSLTWLLLGTQLQLDPVRQLFLALTAILWLFAYLHTVGNDRGDTQAARLRVFMLLCMAGNIGLIVSADLVGFYVGFTTMGLASYGLIVHSGTVKAGFAARVYLVMTLLAEFALLAAFMLIYQRTGQLAPSSEQLVGSGDLELGLLFIAFAIKAGLLGFHVWLPLAHPAAPPAASAVLSGAMIKTALLGWITFMPLGEQALPAWGGLFIGLGSSGAIAAIAVGLTQSDPKVMLAYSSISKMNLLAAALGVALISPPIAEPLIGVIAAYAFFHGLNKGALFIGVGILKRYAAPWILALVAVPAAILSGIPFGAGATAKTALSEVLLVESSEAIWVLTLLTILAALTPLLMVRFLWCASSQSGQEAVDLRIVPWIVLIVLAAILPLGMFPALSSGSALLWSAAVVIALGGLYFGHKLFTARVSAIPPGDLIALLPRGSGFRWALSWNPEHTAMANVGQRLTRSVGRSRWPSIKGDAVLSISFPLLLLVLLSALLISP</sequence>
<keyword evidence="3 7" id="KW-0812">Transmembrane</keyword>
<dbReference type="PANTHER" id="PTHR42682:SF4">
    <property type="entry name" value="NADH-UBIQUINONE_PLASTOQUINONE"/>
    <property type="match status" value="1"/>
</dbReference>
<evidence type="ECO:0000313" key="10">
    <source>
        <dbReference type="EMBL" id="RDE24064.1"/>
    </source>
</evidence>
<dbReference type="PRINTS" id="PR01437">
    <property type="entry name" value="NUOXDRDTASE4"/>
</dbReference>
<reference evidence="10 11" key="1">
    <citation type="submission" date="2018-07" db="EMBL/GenBank/DDBJ databases">
        <title>Motiliproteus coralliicola sp. nov., a bacterium isolated from Coral.</title>
        <authorList>
            <person name="Wang G."/>
        </authorList>
    </citation>
    <scope>NUCLEOTIDE SEQUENCE [LARGE SCALE GENOMIC DNA]</scope>
    <source>
        <strain evidence="10 11">C34</strain>
    </source>
</reference>
<dbReference type="RefSeq" id="WP_114693645.1">
    <property type="nucleotide sequence ID" value="NZ_QQOH01000001.1"/>
</dbReference>
<dbReference type="GO" id="GO:0016491">
    <property type="term" value="F:oxidoreductase activity"/>
    <property type="evidence" value="ECO:0007669"/>
    <property type="project" value="UniProtKB-KW"/>
</dbReference>
<feature type="transmembrane region" description="Helical" evidence="8">
    <location>
        <begin position="222"/>
        <end position="244"/>
    </location>
</feature>
<evidence type="ECO:0000256" key="3">
    <source>
        <dbReference type="ARBA" id="ARBA00022692"/>
    </source>
</evidence>
<keyword evidence="2" id="KW-1003">Cell membrane</keyword>
<dbReference type="GO" id="GO:0008137">
    <property type="term" value="F:NADH dehydrogenase (ubiquinone) activity"/>
    <property type="evidence" value="ECO:0007669"/>
    <property type="project" value="InterPro"/>
</dbReference>
<evidence type="ECO:0000256" key="2">
    <source>
        <dbReference type="ARBA" id="ARBA00022475"/>
    </source>
</evidence>
<comment type="subcellular location">
    <subcellularLocation>
        <location evidence="1">Cell membrane</location>
        <topology evidence="1">Multi-pass membrane protein</topology>
    </subcellularLocation>
    <subcellularLocation>
        <location evidence="7">Membrane</location>
        <topology evidence="7">Multi-pass membrane protein</topology>
    </subcellularLocation>
</comment>
<feature type="transmembrane region" description="Helical" evidence="8">
    <location>
        <begin position="312"/>
        <end position="333"/>
    </location>
</feature>
<feature type="transmembrane region" description="Helical" evidence="8">
    <location>
        <begin position="521"/>
        <end position="540"/>
    </location>
</feature>
<feature type="domain" description="NADH:quinone oxidoreductase/Mrp antiporter transmembrane" evidence="9">
    <location>
        <begin position="114"/>
        <end position="333"/>
    </location>
</feature>
<evidence type="ECO:0000256" key="5">
    <source>
        <dbReference type="ARBA" id="ARBA00023002"/>
    </source>
</evidence>
<name>A0A369WU25_9GAMM</name>
<feature type="transmembrane region" description="Helical" evidence="8">
    <location>
        <begin position="379"/>
        <end position="404"/>
    </location>
</feature>
<keyword evidence="11" id="KW-1185">Reference proteome</keyword>
<comment type="caution">
    <text evidence="10">The sequence shown here is derived from an EMBL/GenBank/DDBJ whole genome shotgun (WGS) entry which is preliminary data.</text>
</comment>
<feature type="transmembrane region" description="Helical" evidence="8">
    <location>
        <begin position="442"/>
        <end position="459"/>
    </location>
</feature>
<feature type="transmembrane region" description="Helical" evidence="8">
    <location>
        <begin position="68"/>
        <end position="85"/>
    </location>
</feature>
<feature type="transmembrane region" description="Helical" evidence="8">
    <location>
        <begin position="145"/>
        <end position="170"/>
    </location>
</feature>
<feature type="transmembrane region" description="Helical" evidence="8">
    <location>
        <begin position="250"/>
        <end position="271"/>
    </location>
</feature>
<evidence type="ECO:0000256" key="8">
    <source>
        <dbReference type="SAM" id="Phobius"/>
    </source>
</evidence>
<accession>A0A369WU25</accession>
<dbReference type="AlphaFoldDB" id="A0A369WU25"/>
<dbReference type="InterPro" id="IPR052175">
    <property type="entry name" value="ComplexI-like_HydComp"/>
</dbReference>
<gene>
    <name evidence="10" type="ORF">DV711_00190</name>
</gene>
<feature type="transmembrane region" description="Helical" evidence="8">
    <location>
        <begin position="190"/>
        <end position="210"/>
    </location>
</feature>
<dbReference type="InterPro" id="IPR003918">
    <property type="entry name" value="NADH_UbQ_OxRdtase"/>
</dbReference>
<evidence type="ECO:0000256" key="1">
    <source>
        <dbReference type="ARBA" id="ARBA00004651"/>
    </source>
</evidence>
<evidence type="ECO:0000313" key="11">
    <source>
        <dbReference type="Proteomes" id="UP000253769"/>
    </source>
</evidence>
<feature type="transmembrane region" description="Helical" evidence="8">
    <location>
        <begin position="36"/>
        <end position="56"/>
    </location>
</feature>
<evidence type="ECO:0000256" key="6">
    <source>
        <dbReference type="ARBA" id="ARBA00023136"/>
    </source>
</evidence>
<dbReference type="GO" id="GO:0005886">
    <property type="term" value="C:plasma membrane"/>
    <property type="evidence" value="ECO:0007669"/>
    <property type="project" value="UniProtKB-SubCell"/>
</dbReference>
<evidence type="ECO:0000256" key="4">
    <source>
        <dbReference type="ARBA" id="ARBA00022989"/>
    </source>
</evidence>
<dbReference type="OrthoDB" id="9768329at2"/>
<feature type="transmembrane region" description="Helical" evidence="8">
    <location>
        <begin position="340"/>
        <end position="359"/>
    </location>
</feature>
<feature type="transmembrane region" description="Helical" evidence="8">
    <location>
        <begin position="97"/>
        <end position="124"/>
    </location>
</feature>
<feature type="transmembrane region" description="Helical" evidence="8">
    <location>
        <begin position="278"/>
        <end position="300"/>
    </location>
</feature>
<keyword evidence="5" id="KW-0560">Oxidoreductase</keyword>
<keyword evidence="10" id="KW-0830">Ubiquinone</keyword>